<name>B5I9Y9_ACIB4</name>
<evidence type="ECO:0000313" key="3">
    <source>
        <dbReference type="EMBL" id="ADD08378.1"/>
    </source>
</evidence>
<feature type="binding site" evidence="1">
    <location>
        <position position="23"/>
    </location>
    <ligand>
        <name>Zn(2+)</name>
        <dbReference type="ChEBI" id="CHEBI:29105"/>
    </ligand>
</feature>
<feature type="domain" description="Spt4/RpoE2 zinc finger" evidence="2">
    <location>
        <begin position="5"/>
        <end position="61"/>
    </location>
</feature>
<feature type="binding site" evidence="1">
    <location>
        <position position="8"/>
    </location>
    <ligand>
        <name>Zn(2+)</name>
        <dbReference type="ChEBI" id="CHEBI:29105"/>
    </ligand>
</feature>
<accession>B5I9Y9</accession>
<keyword evidence="1" id="KW-0862">Zinc</keyword>
<protein>
    <recommendedName>
        <fullName evidence="1">Transcription elongation factor Spt4</fullName>
    </recommendedName>
</protein>
<keyword evidence="3" id="KW-0240">DNA-directed RNA polymerase</keyword>
<keyword evidence="4" id="KW-1185">Reference proteome</keyword>
<dbReference type="OrthoDB" id="275101at2157"/>
<dbReference type="PANTHER" id="PTHR40704">
    <property type="entry name" value="TRANSCRIPTION ELONGATION FACTOR SPT4"/>
    <property type="match status" value="1"/>
</dbReference>
<sequence>MKGELKACRNCRRITTEDICPTCGGETTTEWHGYVFILDKDKSKIAEAMGADNGEYALRVR</sequence>
<reference evidence="3" key="1">
    <citation type="submission" date="2010-02" db="EMBL/GenBank/DDBJ databases">
        <title>Complete sequence of Aciduliprofundum boonei T469.</title>
        <authorList>
            <consortium name="US DOE Joint Genome Institute"/>
            <person name="Lucas S."/>
            <person name="Copeland A."/>
            <person name="Lapidus A."/>
            <person name="Cheng J.-F."/>
            <person name="Bruce D."/>
            <person name="Goodwin L."/>
            <person name="Pitluck S."/>
            <person name="Saunders E."/>
            <person name="Detter J.C."/>
            <person name="Han C."/>
            <person name="Tapia R."/>
            <person name="Land M."/>
            <person name="Hauser L."/>
            <person name="Kyrpides N."/>
            <person name="Mikhailova N."/>
            <person name="Flores G."/>
            <person name="Reysenbach A.-L."/>
            <person name="Woyke T."/>
        </authorList>
    </citation>
    <scope>NUCLEOTIDE SEQUENCE</scope>
    <source>
        <strain evidence="3">T469</strain>
    </source>
</reference>
<keyword evidence="1" id="KW-0805">Transcription regulation</keyword>
<comment type="similarity">
    <text evidence="1">Belongs to the archaeal Spt4 family.</text>
</comment>
<comment type="subunit">
    <text evidence="1">Heterodimer composed of Spt4 and Spt5.</text>
</comment>
<dbReference type="InterPro" id="IPR029040">
    <property type="entry name" value="RPABC4/Spt4"/>
</dbReference>
<dbReference type="AlphaFoldDB" id="B5I9Y9"/>
<proteinExistence type="inferred from homology"/>
<dbReference type="GO" id="GO:0006355">
    <property type="term" value="P:regulation of DNA-templated transcription"/>
    <property type="evidence" value="ECO:0007669"/>
    <property type="project" value="UniProtKB-UniRule"/>
</dbReference>
<dbReference type="NCBIfam" id="NF041664">
    <property type="entry name" value="RNAP_arch_Epp"/>
    <property type="match status" value="1"/>
</dbReference>
<dbReference type="HAMAP" id="MF_00949">
    <property type="entry name" value="Spt4_arch"/>
    <property type="match status" value="1"/>
</dbReference>
<dbReference type="PANTHER" id="PTHR40704:SF1">
    <property type="entry name" value="TRANSCRIPTION ELONGATION FACTOR SPT4"/>
    <property type="match status" value="1"/>
</dbReference>
<feature type="binding site" evidence="1">
    <location>
        <position position="11"/>
    </location>
    <ligand>
        <name>Zn(2+)</name>
        <dbReference type="ChEBI" id="CHEBI:29105"/>
    </ligand>
</feature>
<feature type="binding site" evidence="1">
    <location>
        <position position="20"/>
    </location>
    <ligand>
        <name>Zn(2+)</name>
        <dbReference type="ChEBI" id="CHEBI:29105"/>
    </ligand>
</feature>
<dbReference type="GO" id="GO:0000428">
    <property type="term" value="C:DNA-directed RNA polymerase complex"/>
    <property type="evidence" value="ECO:0007669"/>
    <property type="project" value="UniProtKB-KW"/>
</dbReference>
<dbReference type="SMART" id="SM01389">
    <property type="entry name" value="Spt4"/>
    <property type="match status" value="1"/>
</dbReference>
<dbReference type="InterPro" id="IPR038589">
    <property type="entry name" value="Spt4_dom_sf"/>
</dbReference>
<dbReference type="RefSeq" id="WP_008082199.1">
    <property type="nucleotide sequence ID" value="NC_013926.1"/>
</dbReference>
<dbReference type="KEGG" id="abi:Aboo_0567"/>
<dbReference type="Gene3D" id="2.20.28.90">
    <property type="match status" value="1"/>
</dbReference>
<dbReference type="STRING" id="439481.Aboo_0567"/>
<evidence type="ECO:0000256" key="1">
    <source>
        <dbReference type="HAMAP-Rule" id="MF_00949"/>
    </source>
</evidence>
<organism evidence="3 4">
    <name type="scientific">Aciduliprofundum boonei (strain DSM 19572 / T469)</name>
    <dbReference type="NCBI Taxonomy" id="439481"/>
    <lineage>
        <taxon>Archaea</taxon>
        <taxon>Methanobacteriati</taxon>
        <taxon>Thermoplasmatota</taxon>
        <taxon>DHVE2 group</taxon>
        <taxon>Candidatus Aciduliprofundum</taxon>
    </lineage>
</organism>
<comment type="function">
    <text evidence="1">Stimulates transcription elongation.</text>
</comment>
<gene>
    <name evidence="1" type="primary">spt4</name>
    <name evidence="3" type="ordered locus">Aboo_0567</name>
</gene>
<dbReference type="EMBL" id="CP001941">
    <property type="protein sequence ID" value="ADD08378.1"/>
    <property type="molecule type" value="Genomic_DNA"/>
</dbReference>
<dbReference type="HOGENOM" id="CLU_199467_0_0_2"/>
<dbReference type="Proteomes" id="UP000001400">
    <property type="component" value="Chromosome"/>
</dbReference>
<evidence type="ECO:0000259" key="2">
    <source>
        <dbReference type="SMART" id="SM01389"/>
    </source>
</evidence>
<keyword evidence="1" id="KW-0479">Metal-binding</keyword>
<dbReference type="Pfam" id="PF06093">
    <property type="entry name" value="Spt4"/>
    <property type="match status" value="1"/>
</dbReference>
<dbReference type="SUPFAM" id="SSF63393">
    <property type="entry name" value="RNA polymerase subunits"/>
    <property type="match status" value="1"/>
</dbReference>
<dbReference type="InterPro" id="IPR022800">
    <property type="entry name" value="Spt4/RpoE2_Znf"/>
</dbReference>
<dbReference type="InterPro" id="IPR007178">
    <property type="entry name" value="Spt4_arch"/>
</dbReference>
<dbReference type="eggNOG" id="arCOG04077">
    <property type="taxonomic scope" value="Archaea"/>
</dbReference>
<dbReference type="GeneID" id="8827512"/>
<keyword evidence="1" id="KW-0804">Transcription</keyword>
<evidence type="ECO:0000313" key="4">
    <source>
        <dbReference type="Proteomes" id="UP000001400"/>
    </source>
</evidence>
<dbReference type="GO" id="GO:0008270">
    <property type="term" value="F:zinc ion binding"/>
    <property type="evidence" value="ECO:0007669"/>
    <property type="project" value="UniProtKB-UniRule"/>
</dbReference>